<protein>
    <submittedName>
        <fullName evidence="9">Flagellar biosynthesis protein, FliO</fullName>
    </submittedName>
</protein>
<evidence type="ECO:0000256" key="1">
    <source>
        <dbReference type="ARBA" id="ARBA00004236"/>
    </source>
</evidence>
<evidence type="ECO:0000256" key="2">
    <source>
        <dbReference type="ARBA" id="ARBA00022475"/>
    </source>
</evidence>
<feature type="transmembrane region" description="Helical" evidence="7">
    <location>
        <begin position="228"/>
        <end position="249"/>
    </location>
</feature>
<evidence type="ECO:0000256" key="3">
    <source>
        <dbReference type="ARBA" id="ARBA00022692"/>
    </source>
</evidence>
<evidence type="ECO:0000256" key="5">
    <source>
        <dbReference type="ARBA" id="ARBA00023136"/>
    </source>
</evidence>
<evidence type="ECO:0000313" key="9">
    <source>
        <dbReference type="EMBL" id="TWT43194.1"/>
    </source>
</evidence>
<keyword evidence="2" id="KW-1003">Cell membrane</keyword>
<dbReference type="RefSeq" id="WP_146574117.1">
    <property type="nucleotide sequence ID" value="NZ_SJPH01000004.1"/>
</dbReference>
<dbReference type="EMBL" id="SJPH01000004">
    <property type="protein sequence ID" value="TWT43194.1"/>
    <property type="molecule type" value="Genomic_DNA"/>
</dbReference>
<accession>A0A5C5VXM9</accession>
<keyword evidence="9" id="KW-0966">Cell projection</keyword>
<keyword evidence="3 7" id="KW-0812">Transmembrane</keyword>
<reference evidence="9 10" key="1">
    <citation type="submission" date="2019-02" db="EMBL/GenBank/DDBJ databases">
        <title>Deep-cultivation of Planctomycetes and their phenomic and genomic characterization uncovers novel biology.</title>
        <authorList>
            <person name="Wiegand S."/>
            <person name="Jogler M."/>
            <person name="Boedeker C."/>
            <person name="Pinto D."/>
            <person name="Vollmers J."/>
            <person name="Rivas-Marin E."/>
            <person name="Kohn T."/>
            <person name="Peeters S.H."/>
            <person name="Heuer A."/>
            <person name="Rast P."/>
            <person name="Oberbeckmann S."/>
            <person name="Bunk B."/>
            <person name="Jeske O."/>
            <person name="Meyerdierks A."/>
            <person name="Storesund J.E."/>
            <person name="Kallscheuer N."/>
            <person name="Luecker S."/>
            <person name="Lage O.M."/>
            <person name="Pohl T."/>
            <person name="Merkel B.J."/>
            <person name="Hornburger P."/>
            <person name="Mueller R.-W."/>
            <person name="Bruemmer F."/>
            <person name="Labrenz M."/>
            <person name="Spormann A.M."/>
            <person name="Op Den Camp H."/>
            <person name="Overmann J."/>
            <person name="Amann R."/>
            <person name="Jetten M.S.M."/>
            <person name="Mascher T."/>
            <person name="Medema M.H."/>
            <person name="Devos D.P."/>
            <person name="Kaster A.-K."/>
            <person name="Ovreas L."/>
            <person name="Rohde M."/>
            <person name="Galperin M.Y."/>
            <person name="Jogler C."/>
        </authorList>
    </citation>
    <scope>NUCLEOTIDE SEQUENCE [LARGE SCALE GENOMIC DNA]</scope>
    <source>
        <strain evidence="9 10">Pla111</strain>
    </source>
</reference>
<sequence length="372" mass="38998" precursor="true">MQPRRDFLCLALLVGGFAPVLAADRDLLSVPRGVRNRPGVSSFGPATLPRSAKPTATTQETTPASETDPFVLQSTYQRPPSAALREPSGISRSEAAPSLANTLTVIGASPAVTAALKPSTPRIEPDETPSSPAPSLAEPGVTPLLSLESAASSTAVPTAVERAEIGSAGSVNAAPSDEAHQQDINDSDTAQAARHRMPAFAAPQPTERVSSTNPLDALKSWEPKTDSLVTAGSGLALVIGLLMVTAWMIRKAQPRSARSLPREVAEVLGRAPLGGRRHAQLLRIGNKLVLVAISPDYAETLCEITDTAEVARLRSICEHDAGKGSSAAFDELFGQMSAEPSQDGFLGDTVHSYDARRLAEAYADTPGGRRYA</sequence>
<keyword evidence="9" id="KW-0969">Cilium</keyword>
<comment type="subcellular location">
    <subcellularLocation>
        <location evidence="1">Cell membrane</location>
    </subcellularLocation>
</comment>
<feature type="compositionally biased region" description="Polar residues" evidence="6">
    <location>
        <begin position="54"/>
        <end position="65"/>
    </location>
</feature>
<feature type="region of interest" description="Disordered" evidence="6">
    <location>
        <begin position="170"/>
        <end position="194"/>
    </location>
</feature>
<feature type="chain" id="PRO_5022957452" evidence="8">
    <location>
        <begin position="23"/>
        <end position="372"/>
    </location>
</feature>
<keyword evidence="5 7" id="KW-0472">Membrane</keyword>
<dbReference type="Proteomes" id="UP000318995">
    <property type="component" value="Unassembled WGS sequence"/>
</dbReference>
<dbReference type="AlphaFoldDB" id="A0A5C5VXM9"/>
<comment type="caution">
    <text evidence="9">The sequence shown here is derived from an EMBL/GenBank/DDBJ whole genome shotgun (WGS) entry which is preliminary data.</text>
</comment>
<evidence type="ECO:0000313" key="10">
    <source>
        <dbReference type="Proteomes" id="UP000318995"/>
    </source>
</evidence>
<feature type="region of interest" description="Disordered" evidence="6">
    <location>
        <begin position="32"/>
        <end position="94"/>
    </location>
</feature>
<keyword evidence="8" id="KW-0732">Signal</keyword>
<evidence type="ECO:0000256" key="7">
    <source>
        <dbReference type="SAM" id="Phobius"/>
    </source>
</evidence>
<keyword evidence="10" id="KW-1185">Reference proteome</keyword>
<evidence type="ECO:0000256" key="8">
    <source>
        <dbReference type="SAM" id="SignalP"/>
    </source>
</evidence>
<evidence type="ECO:0000256" key="4">
    <source>
        <dbReference type="ARBA" id="ARBA00022989"/>
    </source>
</evidence>
<dbReference type="Pfam" id="PF04347">
    <property type="entry name" value="FliO"/>
    <property type="match status" value="1"/>
</dbReference>
<proteinExistence type="predicted"/>
<name>A0A5C5VXM9_9BACT</name>
<dbReference type="InterPro" id="IPR022781">
    <property type="entry name" value="Flagellar_biosynth_FliO"/>
</dbReference>
<keyword evidence="9" id="KW-0282">Flagellum</keyword>
<gene>
    <name evidence="9" type="ORF">Pla111_21440</name>
</gene>
<keyword evidence="4 7" id="KW-1133">Transmembrane helix</keyword>
<feature type="region of interest" description="Disordered" evidence="6">
    <location>
        <begin position="117"/>
        <end position="140"/>
    </location>
</feature>
<dbReference type="GO" id="GO:0044781">
    <property type="term" value="P:bacterial-type flagellum organization"/>
    <property type="evidence" value="ECO:0007669"/>
    <property type="project" value="InterPro"/>
</dbReference>
<dbReference type="OrthoDB" id="212262at2"/>
<organism evidence="9 10">
    <name type="scientific">Botrimarina hoheduenensis</name>
    <dbReference type="NCBI Taxonomy" id="2528000"/>
    <lineage>
        <taxon>Bacteria</taxon>
        <taxon>Pseudomonadati</taxon>
        <taxon>Planctomycetota</taxon>
        <taxon>Planctomycetia</taxon>
        <taxon>Pirellulales</taxon>
        <taxon>Lacipirellulaceae</taxon>
        <taxon>Botrimarina</taxon>
    </lineage>
</organism>
<feature type="signal peptide" evidence="8">
    <location>
        <begin position="1"/>
        <end position="22"/>
    </location>
</feature>
<dbReference type="GO" id="GO:0016020">
    <property type="term" value="C:membrane"/>
    <property type="evidence" value="ECO:0007669"/>
    <property type="project" value="InterPro"/>
</dbReference>
<evidence type="ECO:0000256" key="6">
    <source>
        <dbReference type="SAM" id="MobiDB-lite"/>
    </source>
</evidence>